<evidence type="ECO:0000313" key="1">
    <source>
        <dbReference type="EMBL" id="SOQ49703.1"/>
    </source>
</evidence>
<gene>
    <name evidence="1" type="ORF">SFRICE_021015</name>
</gene>
<reference evidence="1" key="1">
    <citation type="submission" date="2016-07" db="EMBL/GenBank/DDBJ databases">
        <authorList>
            <person name="Bretaudeau A."/>
        </authorList>
    </citation>
    <scope>NUCLEOTIDE SEQUENCE</scope>
    <source>
        <strain evidence="1">Rice</strain>
        <tissue evidence="1">Whole body</tissue>
    </source>
</reference>
<dbReference type="AlphaFoldDB" id="A0A2H1W9K5"/>
<sequence length="136" mass="15568">MLFIWKDARYGCMLRMASLPSIHRIFELRIFLAQLHSLVSLDDTEEVMSMSGGVLTIRMTLQAWRCVYARRTEHERSTSEAQAKHERSTSGAVLGFVVRSVDEQRTNAHPFARARSKFLCVREKPTIKPGPDECNV</sequence>
<accession>A0A2H1W9K5</accession>
<organism evidence="1">
    <name type="scientific">Spodoptera frugiperda</name>
    <name type="common">Fall armyworm</name>
    <dbReference type="NCBI Taxonomy" id="7108"/>
    <lineage>
        <taxon>Eukaryota</taxon>
        <taxon>Metazoa</taxon>
        <taxon>Ecdysozoa</taxon>
        <taxon>Arthropoda</taxon>
        <taxon>Hexapoda</taxon>
        <taxon>Insecta</taxon>
        <taxon>Pterygota</taxon>
        <taxon>Neoptera</taxon>
        <taxon>Endopterygota</taxon>
        <taxon>Lepidoptera</taxon>
        <taxon>Glossata</taxon>
        <taxon>Ditrysia</taxon>
        <taxon>Noctuoidea</taxon>
        <taxon>Noctuidae</taxon>
        <taxon>Amphipyrinae</taxon>
        <taxon>Spodoptera</taxon>
    </lineage>
</organism>
<proteinExistence type="predicted"/>
<dbReference type="EMBL" id="ODYU01007164">
    <property type="protein sequence ID" value="SOQ49703.1"/>
    <property type="molecule type" value="Genomic_DNA"/>
</dbReference>
<protein>
    <submittedName>
        <fullName evidence="1">SFRICE_021015</fullName>
    </submittedName>
</protein>
<name>A0A2H1W9K5_SPOFR</name>